<dbReference type="AlphaFoldDB" id="A0A1I1UM36"/>
<proteinExistence type="predicted"/>
<feature type="transmembrane region" description="Helical" evidence="2">
    <location>
        <begin position="13"/>
        <end position="33"/>
    </location>
</feature>
<accession>A0A1I1UM36</accession>
<feature type="region of interest" description="Disordered" evidence="1">
    <location>
        <begin position="38"/>
        <end position="130"/>
    </location>
</feature>
<dbReference type="RefSeq" id="WP_217641333.1">
    <property type="nucleotide sequence ID" value="NZ_FOMZ01000002.1"/>
</dbReference>
<keyword evidence="2" id="KW-0472">Membrane</keyword>
<keyword evidence="2" id="KW-0812">Transmembrane</keyword>
<keyword evidence="2" id="KW-1133">Transmembrane helix</keyword>
<organism evidence="3 4">
    <name type="scientific">Actinopolyspora alba</name>
    <dbReference type="NCBI Taxonomy" id="673379"/>
    <lineage>
        <taxon>Bacteria</taxon>
        <taxon>Bacillati</taxon>
        <taxon>Actinomycetota</taxon>
        <taxon>Actinomycetes</taxon>
        <taxon>Actinopolysporales</taxon>
        <taxon>Actinopolysporaceae</taxon>
        <taxon>Actinopolyspora</taxon>
        <taxon>Actinopolyspora alba group</taxon>
    </lineage>
</organism>
<evidence type="ECO:0000256" key="2">
    <source>
        <dbReference type="SAM" id="Phobius"/>
    </source>
</evidence>
<evidence type="ECO:0000313" key="4">
    <source>
        <dbReference type="Proteomes" id="UP000198716"/>
    </source>
</evidence>
<reference evidence="4" key="1">
    <citation type="submission" date="2016-10" db="EMBL/GenBank/DDBJ databases">
        <authorList>
            <person name="Varghese N."/>
            <person name="Submissions S."/>
        </authorList>
    </citation>
    <scope>NUCLEOTIDE SEQUENCE [LARGE SCALE GENOMIC DNA]</scope>
    <source>
        <strain evidence="4">DSM 45004</strain>
    </source>
</reference>
<gene>
    <name evidence="3" type="ORF">SAMN04487819_102172</name>
</gene>
<feature type="compositionally biased region" description="Low complexity" evidence="1">
    <location>
        <begin position="62"/>
        <end position="88"/>
    </location>
</feature>
<keyword evidence="4" id="KW-1185">Reference proteome</keyword>
<evidence type="ECO:0000313" key="3">
    <source>
        <dbReference type="EMBL" id="SFD69813.1"/>
    </source>
</evidence>
<dbReference type="EMBL" id="FOMZ01000002">
    <property type="protein sequence ID" value="SFD69813.1"/>
    <property type="molecule type" value="Genomic_DNA"/>
</dbReference>
<dbReference type="Proteomes" id="UP000198716">
    <property type="component" value="Unassembled WGS sequence"/>
</dbReference>
<sequence>MTLAQLTFPAIDLLALTFLAGFGVATLVFVPLLRREHRRGDRAAARSRRQARVVNDVPRSNTTPVSTPASQPSTAPSTALSTAVSSAPENRPRNVDEETDPESTLPDSEDAASSGITDEADLGTGRSSTARWSERIELCAAKHRVRFGQAKARLLTISNELELH</sequence>
<name>A0A1I1UM36_9ACTN</name>
<protein>
    <submittedName>
        <fullName evidence="3">Uncharacterized protein</fullName>
    </submittedName>
</protein>
<evidence type="ECO:0000256" key="1">
    <source>
        <dbReference type="SAM" id="MobiDB-lite"/>
    </source>
</evidence>